<dbReference type="Proteomes" id="UP000240500">
    <property type="component" value="Chromosome 14"/>
</dbReference>
<dbReference type="PANTHER" id="PTHR10027:SF10">
    <property type="entry name" value="SLOWPOKE 2, ISOFORM D"/>
    <property type="match status" value="1"/>
</dbReference>
<dbReference type="OrthoDB" id="392191at2759"/>
<comment type="subcellular location">
    <subcellularLocation>
        <location evidence="1">Membrane</location>
        <topology evidence="1">Multi-pass membrane protein</topology>
    </subcellularLocation>
</comment>
<evidence type="ECO:0000256" key="8">
    <source>
        <dbReference type="ARBA" id="ARBA00023065"/>
    </source>
</evidence>
<evidence type="ECO:0000256" key="3">
    <source>
        <dbReference type="ARBA" id="ARBA00022538"/>
    </source>
</evidence>
<keyword evidence="8" id="KW-0406">Ion transport</keyword>
<feature type="transmembrane region" description="Helical" evidence="12">
    <location>
        <begin position="540"/>
        <end position="560"/>
    </location>
</feature>
<evidence type="ECO:0000256" key="9">
    <source>
        <dbReference type="ARBA" id="ARBA00023136"/>
    </source>
</evidence>
<feature type="compositionally biased region" description="Basic residues" evidence="11">
    <location>
        <begin position="1451"/>
        <end position="1460"/>
    </location>
</feature>
<evidence type="ECO:0000313" key="13">
    <source>
        <dbReference type="EMBL" id="SOV82915.1"/>
    </source>
</evidence>
<organism evidence="13 14">
    <name type="scientific">Plasmodium reichenowi</name>
    <dbReference type="NCBI Taxonomy" id="5854"/>
    <lineage>
        <taxon>Eukaryota</taxon>
        <taxon>Sar</taxon>
        <taxon>Alveolata</taxon>
        <taxon>Apicomplexa</taxon>
        <taxon>Aconoidasida</taxon>
        <taxon>Haemosporida</taxon>
        <taxon>Plasmodiidae</taxon>
        <taxon>Plasmodium</taxon>
        <taxon>Plasmodium (Laverania)</taxon>
    </lineage>
</organism>
<evidence type="ECO:0000256" key="1">
    <source>
        <dbReference type="ARBA" id="ARBA00004141"/>
    </source>
</evidence>
<feature type="compositionally biased region" description="Low complexity" evidence="11">
    <location>
        <begin position="266"/>
        <end position="279"/>
    </location>
</feature>
<gene>
    <name evidence="13" type="ORF">PRG01_1436100</name>
</gene>
<dbReference type="VEuPathDB" id="PlasmoDB:PRCDC_1435400"/>
<keyword evidence="6" id="KW-0630">Potassium</keyword>
<dbReference type="VEuPathDB" id="PlasmoDB:PRG01_1436100"/>
<dbReference type="GO" id="GO:0016020">
    <property type="term" value="C:membrane"/>
    <property type="evidence" value="ECO:0007669"/>
    <property type="project" value="UniProtKB-SubCell"/>
</dbReference>
<feature type="transmembrane region" description="Helical" evidence="12">
    <location>
        <begin position="608"/>
        <end position="626"/>
    </location>
</feature>
<evidence type="ECO:0000256" key="12">
    <source>
        <dbReference type="SAM" id="Phobius"/>
    </source>
</evidence>
<keyword evidence="2" id="KW-0813">Transport</keyword>
<evidence type="ECO:0000256" key="5">
    <source>
        <dbReference type="ARBA" id="ARBA00022826"/>
    </source>
</evidence>
<evidence type="ECO:0000256" key="10">
    <source>
        <dbReference type="ARBA" id="ARBA00023303"/>
    </source>
</evidence>
<evidence type="ECO:0000313" key="14">
    <source>
        <dbReference type="Proteomes" id="UP000240500"/>
    </source>
</evidence>
<evidence type="ECO:0008006" key="15">
    <source>
        <dbReference type="Google" id="ProtNLM"/>
    </source>
</evidence>
<evidence type="ECO:0000256" key="7">
    <source>
        <dbReference type="ARBA" id="ARBA00022989"/>
    </source>
</evidence>
<feature type="region of interest" description="Disordered" evidence="11">
    <location>
        <begin position="1448"/>
        <end position="1467"/>
    </location>
</feature>
<dbReference type="PANTHER" id="PTHR10027">
    <property type="entry name" value="CALCIUM-ACTIVATED POTASSIUM CHANNEL ALPHA CHAIN"/>
    <property type="match status" value="1"/>
</dbReference>
<protein>
    <recommendedName>
        <fullName evidence="15">Potassium channel</fullName>
    </recommendedName>
</protein>
<evidence type="ECO:0000256" key="11">
    <source>
        <dbReference type="SAM" id="MobiDB-lite"/>
    </source>
</evidence>
<evidence type="ECO:0000256" key="4">
    <source>
        <dbReference type="ARBA" id="ARBA00022692"/>
    </source>
</evidence>
<name>A0A2P9DPG8_PLARE</name>
<keyword evidence="7 12" id="KW-1133">Transmembrane helix</keyword>
<feature type="region of interest" description="Disordered" evidence="11">
    <location>
        <begin position="256"/>
        <end position="279"/>
    </location>
</feature>
<accession>A0A2P9DPG8</accession>
<feature type="compositionally biased region" description="Basic and acidic residues" evidence="11">
    <location>
        <begin position="1287"/>
        <end position="1297"/>
    </location>
</feature>
<keyword evidence="4 12" id="KW-0812">Transmembrane</keyword>
<feature type="transmembrane region" description="Helical" evidence="12">
    <location>
        <begin position="466"/>
        <end position="486"/>
    </location>
</feature>
<dbReference type="EMBL" id="LT969577">
    <property type="protein sequence ID" value="SOV82915.1"/>
    <property type="molecule type" value="Genomic_DNA"/>
</dbReference>
<feature type="compositionally biased region" description="Low complexity" evidence="11">
    <location>
        <begin position="1304"/>
        <end position="1332"/>
    </location>
</feature>
<keyword evidence="5" id="KW-0631">Potassium channel</keyword>
<keyword evidence="3" id="KW-0633">Potassium transport</keyword>
<evidence type="ECO:0000256" key="2">
    <source>
        <dbReference type="ARBA" id="ARBA00022448"/>
    </source>
</evidence>
<dbReference type="GO" id="GO:0005267">
    <property type="term" value="F:potassium channel activity"/>
    <property type="evidence" value="ECO:0007669"/>
    <property type="project" value="UniProtKB-KW"/>
</dbReference>
<feature type="transmembrane region" description="Helical" evidence="12">
    <location>
        <begin position="37"/>
        <end position="56"/>
    </location>
</feature>
<proteinExistence type="predicted"/>
<feature type="transmembrane region" description="Helical" evidence="12">
    <location>
        <begin position="7"/>
        <end position="25"/>
    </location>
</feature>
<evidence type="ECO:0000256" key="6">
    <source>
        <dbReference type="ARBA" id="ARBA00022958"/>
    </source>
</evidence>
<feature type="region of interest" description="Disordered" evidence="11">
    <location>
        <begin position="1264"/>
        <end position="1332"/>
    </location>
</feature>
<keyword evidence="10" id="KW-0407">Ion channel</keyword>
<dbReference type="InterPro" id="IPR047871">
    <property type="entry name" value="K_chnl_Slo-like"/>
</dbReference>
<dbReference type="SUPFAM" id="SSF81324">
    <property type="entry name" value="Voltage-gated potassium channels"/>
    <property type="match status" value="1"/>
</dbReference>
<sequence>MIRTRLVFERIFFLIIFFGIVYFFLDFMTVYESSIRYLSFLLLLFIYGVSYILAIIPDMANSINYISFYKTRKKKVLSYSFKKDIFCQKKKKKKISNKDLEIHNLIDTNFFYMNPGVIEKEYYEKKNEFNDAYMYYLKHIKYMQKRDRKHGNKTNTNNYINSKVAMNDEDFNSNINNRVHDNINYKKDRKEDIYKNDDNYSDNNMYAMNKKENKEHKKYIIDNSEEFEKICFNDQGKKIKIKDKIIRYIELSNNNKNNNKKKKIKNNNNNNNNNSNSVNVNKIDEEQNSHVNQNNYVLEEGNKKTKKNVSYKSYAYDEKTRKVKNIYEIHNEGLSIYNEMIGKHDNSLIHYKKKDTKKMIGSFLHEKIYLDDEYDLSSDEDIEYINKKQKYVYLLLNKILCKNKSKRNNSYLLSEYGSNINSYTLDSFYDRNKRINKNTNFSKWHNLYLKCIINIKINFMEFCKNSAFIIADIIITLLLNILWLNVHKYIYRNNDDLDRGMFNWNTSEIPKIYNSIEGYLQYFILYDMCIKLFLFFSSNYILSFWFLLNLLNTPFFYILVSYFNNIKYKKMHWLYLSCPLRFLNFLRIEDLFGKNNNYNKLNIPLIKLSVQIFVMIYTYACLNYLIEQPCRGEYELYDYVFSGMQTVTTAALGKGTCFPFSFKGRFAHILYIFMTFTYIHYKIRSLKNYIIEEKKIYGKIPNIGSCYFVIIGHMKPIQLYVIINELQSTYNNLDEIIILTSLPIKFYWNIIRLLNKKNVCQISVCLYDLNKPMPLKIKKIISYSSGVFICNNIINTHYNINNDMETLKRYNEINTFGPYDKHISIFLNNMCNRNILLQRYNRHVLCLNDLKMKLFAKTIDDCHGMFLLILLFFMNTPQKIKCKHTYILTKYFDKQIKRHNKKKKKYNKLRKYNKLKKYTHHNKNDNIFFKINMKLKNFFYPTKTKRIKTNIQNQTNNKPRYYFLKNMFFIFYTKRFIRNGNNKNIYINKKKHILNEKHKNKTHMDDQQNYYKINIGNENIENMENMENIENMENVENIENIENMENIENNDSPSYNINKKNVKETNSDDRWLYKNQIYGKKKKNKKKRKKVFFVNENIKNNDEKNKSKNNIYNNIKSNKTIRNQYYEKNFKKSLCKTFLSYKFDEDTIFNSFTNYLNYMKGIKYNIYKIKFPVAFLNIHFVTIVQYMYMNYNTFVIGIIDEDNEVKLNPVDYIYNNRDIYFIILTDSFNLLHKITHIKKIELDWLDKIDQIKIKRTQKFVKNEKKDNLPSQGTVEEYSTYRKKNHQIRNDHNDDNEKKKKKKNNNNNNNSDNNSDNNNNNNNNSDNNNHYNNHYNNNYCSYSKWNNYFEYYNKDLSQKHREISKLRQEDNIYFNPVLNIFKVENYLEAYKIFKLKNKNESIKQSISQNKKLNLNVERNHSKSNHKNCTLYNEENIYNKNEEILLRNDKENKKKKKLKQKKEHLSNDNMKNHNFDDHYNNCNFIILIYWPQSLNTFLKILFQKREHNIIILSDQIPSYIYNNNLFPYRYNICYIQKSPLVLFNLILSGILVCEKCIIFKNYLKLDSYQNIVSYNEKTKNINFLEYMCEYNDSDLIIIYNNIENIFRRKDINTNLINYYIKNYNEKYKYHDYLKNKLSIHYRHNPSVINNFYTHHDNINNDKKKTKKKQTSQNHYYSNNIISEKNIKPIDESNIKEKKINKNNKNNKKKKLYLLIELNNALSIQYLNNDALTNVNILKEEMDNINKNKSHNLLFVENYKKQIQFFNYGNLLVENIYKKIEHIFIDNYFFYLYFLQFTSASIFIDELLYHLIGYTFPIKKNSLDTSTINSFIHGTYVDKKKKIKTDLILKNIHPKYHCRNFFFLFQKYLKKGRIIIGIYRSDEDNHMTIVIPCPQKNLLMHKNDKVYVLQSEYES</sequence>
<reference evidence="13 14" key="1">
    <citation type="submission" date="2016-09" db="EMBL/GenBank/DDBJ databases">
        <authorList>
            <consortium name="Pathogen Informatics"/>
        </authorList>
    </citation>
    <scope>NUCLEOTIDE SEQUENCE [LARGE SCALE GENOMIC DNA]</scope>
</reference>
<keyword evidence="9 12" id="KW-0472">Membrane</keyword>